<reference evidence="1 2" key="1">
    <citation type="submission" date="2019-03" db="EMBL/GenBank/DDBJ databases">
        <title>Genomic Encyclopedia of Type Strains, Phase IV (KMG-IV): sequencing the most valuable type-strain genomes for metagenomic binning, comparative biology and taxonomic classification.</title>
        <authorList>
            <person name="Goeker M."/>
        </authorList>
    </citation>
    <scope>NUCLEOTIDE SEQUENCE [LARGE SCALE GENOMIC DNA]</scope>
    <source>
        <strain evidence="1 2">DSM 24830</strain>
    </source>
</reference>
<protein>
    <submittedName>
        <fullName evidence="1">MerR family transcriptional regulator</fullName>
    </submittedName>
</protein>
<dbReference type="Proteomes" id="UP000294887">
    <property type="component" value="Unassembled WGS sequence"/>
</dbReference>
<dbReference type="OrthoDB" id="5643278at2"/>
<gene>
    <name evidence="1" type="ORF">EV695_0597</name>
</gene>
<name>A0A4R1F7V9_9GAMM</name>
<proteinExistence type="predicted"/>
<dbReference type="Pfam" id="PF13591">
    <property type="entry name" value="MerR_2"/>
    <property type="match status" value="1"/>
</dbReference>
<evidence type="ECO:0000313" key="1">
    <source>
        <dbReference type="EMBL" id="TCJ88739.1"/>
    </source>
</evidence>
<sequence length="114" mass="12945">MSTNVMNIISGSILEEEPTLNLAELCQCCQTPAEFIIRLVDQGVIAPLEGESTRQWRFHQSAQIRTHKALRLRQDLGINLSGVALSLELMDEIDKLKRELNHLKHIAEHELFDA</sequence>
<dbReference type="EMBL" id="SMFQ01000002">
    <property type="protein sequence ID" value="TCJ88739.1"/>
    <property type="molecule type" value="Genomic_DNA"/>
</dbReference>
<organism evidence="1 2">
    <name type="scientific">Cocleimonas flava</name>
    <dbReference type="NCBI Taxonomy" id="634765"/>
    <lineage>
        <taxon>Bacteria</taxon>
        <taxon>Pseudomonadati</taxon>
        <taxon>Pseudomonadota</taxon>
        <taxon>Gammaproteobacteria</taxon>
        <taxon>Thiotrichales</taxon>
        <taxon>Thiotrichaceae</taxon>
        <taxon>Cocleimonas</taxon>
    </lineage>
</organism>
<evidence type="ECO:0000313" key="2">
    <source>
        <dbReference type="Proteomes" id="UP000294887"/>
    </source>
</evidence>
<dbReference type="Gene3D" id="1.10.1660.10">
    <property type="match status" value="1"/>
</dbReference>
<dbReference type="RefSeq" id="WP_131904416.1">
    <property type="nucleotide sequence ID" value="NZ_BAAAFU010000008.1"/>
</dbReference>
<accession>A0A4R1F7V9</accession>
<dbReference type="AlphaFoldDB" id="A0A4R1F7V9"/>
<keyword evidence="2" id="KW-1185">Reference proteome</keyword>
<comment type="caution">
    <text evidence="1">The sequence shown here is derived from an EMBL/GenBank/DDBJ whole genome shotgun (WGS) entry which is preliminary data.</text>
</comment>